<evidence type="ECO:0000313" key="2">
    <source>
        <dbReference type="Proteomes" id="UP000218334"/>
    </source>
</evidence>
<proteinExistence type="predicted"/>
<reference evidence="2" key="1">
    <citation type="journal article" date="2017" name="Nat. Ecol. Evol.">
        <title>Genome expansion and lineage-specific genetic innovations in the forest pathogenic fungi Armillaria.</title>
        <authorList>
            <person name="Sipos G."/>
            <person name="Prasanna A.N."/>
            <person name="Walter M.C."/>
            <person name="O'Connor E."/>
            <person name="Balint B."/>
            <person name="Krizsan K."/>
            <person name="Kiss B."/>
            <person name="Hess J."/>
            <person name="Varga T."/>
            <person name="Slot J."/>
            <person name="Riley R."/>
            <person name="Boka B."/>
            <person name="Rigling D."/>
            <person name="Barry K."/>
            <person name="Lee J."/>
            <person name="Mihaltcheva S."/>
            <person name="LaButti K."/>
            <person name="Lipzen A."/>
            <person name="Waldron R."/>
            <person name="Moloney N.M."/>
            <person name="Sperisen C."/>
            <person name="Kredics L."/>
            <person name="Vagvoelgyi C."/>
            <person name="Patrignani A."/>
            <person name="Fitzpatrick D."/>
            <person name="Nagy I."/>
            <person name="Doyle S."/>
            <person name="Anderson J.B."/>
            <person name="Grigoriev I.V."/>
            <person name="Gueldener U."/>
            <person name="Muensterkoetter M."/>
            <person name="Nagy L.G."/>
        </authorList>
    </citation>
    <scope>NUCLEOTIDE SEQUENCE [LARGE SCALE GENOMIC DNA]</scope>
    <source>
        <strain evidence="2">28-4</strain>
    </source>
</reference>
<name>A0A2H3BL28_9AGAR</name>
<keyword evidence="2" id="KW-1185">Reference proteome</keyword>
<dbReference type="STRING" id="1076256.A0A2H3BL28"/>
<dbReference type="Proteomes" id="UP000218334">
    <property type="component" value="Unassembled WGS sequence"/>
</dbReference>
<organism evidence="1 2">
    <name type="scientific">Armillaria solidipes</name>
    <dbReference type="NCBI Taxonomy" id="1076256"/>
    <lineage>
        <taxon>Eukaryota</taxon>
        <taxon>Fungi</taxon>
        <taxon>Dikarya</taxon>
        <taxon>Basidiomycota</taxon>
        <taxon>Agaricomycotina</taxon>
        <taxon>Agaricomycetes</taxon>
        <taxon>Agaricomycetidae</taxon>
        <taxon>Agaricales</taxon>
        <taxon>Marasmiineae</taxon>
        <taxon>Physalacriaceae</taxon>
        <taxon>Armillaria</taxon>
    </lineage>
</organism>
<evidence type="ECO:0000313" key="1">
    <source>
        <dbReference type="EMBL" id="PBK71611.1"/>
    </source>
</evidence>
<protein>
    <submittedName>
        <fullName evidence="1">Uncharacterized protein</fullName>
    </submittedName>
</protein>
<accession>A0A2H3BL28</accession>
<gene>
    <name evidence="1" type="ORF">ARMSODRAFT_781875</name>
</gene>
<dbReference type="AlphaFoldDB" id="A0A2H3BL28"/>
<sequence length="106" mass="11725">MGGLYYFVANRWVEGALDSAYEAVRKMLEGAGLDECLEKLEANWGNPYLDKAEAEEYTSLLREQELIGALFSTISDRDKIKDALLGLRDNGHLKQSSLAAQAAQKA</sequence>
<dbReference type="EMBL" id="KZ293423">
    <property type="protein sequence ID" value="PBK71611.1"/>
    <property type="molecule type" value="Genomic_DNA"/>
</dbReference>